<dbReference type="KEGG" id="tsph:KIH39_18865"/>
<feature type="repeat" description="TPR" evidence="1">
    <location>
        <begin position="109"/>
        <end position="142"/>
    </location>
</feature>
<dbReference type="EMBL" id="CP074694">
    <property type="protein sequence ID" value="QVL30898.1"/>
    <property type="molecule type" value="Genomic_DNA"/>
</dbReference>
<dbReference type="PROSITE" id="PS50005">
    <property type="entry name" value="TPR"/>
    <property type="match status" value="2"/>
</dbReference>
<keyword evidence="2" id="KW-1133">Transmembrane helix</keyword>
<dbReference type="InterPro" id="IPR011990">
    <property type="entry name" value="TPR-like_helical_dom_sf"/>
</dbReference>
<dbReference type="Pfam" id="PF13181">
    <property type="entry name" value="TPR_8"/>
    <property type="match status" value="1"/>
</dbReference>
<proteinExistence type="predicted"/>
<dbReference type="SMART" id="SM00028">
    <property type="entry name" value="TPR"/>
    <property type="match status" value="2"/>
</dbReference>
<evidence type="ECO:0008006" key="5">
    <source>
        <dbReference type="Google" id="ProtNLM"/>
    </source>
</evidence>
<evidence type="ECO:0000313" key="4">
    <source>
        <dbReference type="Proteomes" id="UP000676194"/>
    </source>
</evidence>
<keyword evidence="2" id="KW-0812">Transmembrane</keyword>
<name>A0A8E6B2U7_9BACT</name>
<dbReference type="Gene3D" id="1.25.40.10">
    <property type="entry name" value="Tetratricopeptide repeat domain"/>
    <property type="match status" value="1"/>
</dbReference>
<dbReference type="SUPFAM" id="SSF48452">
    <property type="entry name" value="TPR-like"/>
    <property type="match status" value="1"/>
</dbReference>
<dbReference type="AlphaFoldDB" id="A0A8E6B2U7"/>
<keyword evidence="1" id="KW-0802">TPR repeat</keyword>
<reference evidence="3" key="1">
    <citation type="submission" date="2021-05" db="EMBL/GenBank/DDBJ databases">
        <title>Complete genome sequence of the cellulolytic planctomycete Telmatocola sphagniphila SP2T and characterization of the first cellulase from planctomycetes.</title>
        <authorList>
            <person name="Rakitin A.L."/>
            <person name="Beletsky A.V."/>
            <person name="Naumoff D.G."/>
            <person name="Kulichevskaya I.S."/>
            <person name="Mardanov A.V."/>
            <person name="Ravin N.V."/>
            <person name="Dedysh S.N."/>
        </authorList>
    </citation>
    <scope>NUCLEOTIDE SEQUENCE</scope>
    <source>
        <strain evidence="3">SP2T</strain>
    </source>
</reference>
<evidence type="ECO:0000256" key="2">
    <source>
        <dbReference type="SAM" id="Phobius"/>
    </source>
</evidence>
<dbReference type="Proteomes" id="UP000676194">
    <property type="component" value="Chromosome"/>
</dbReference>
<dbReference type="RefSeq" id="WP_213494780.1">
    <property type="nucleotide sequence ID" value="NZ_CP074694.1"/>
</dbReference>
<evidence type="ECO:0000313" key="3">
    <source>
        <dbReference type="EMBL" id="QVL30898.1"/>
    </source>
</evidence>
<gene>
    <name evidence="3" type="ORF">KIH39_18865</name>
</gene>
<dbReference type="InterPro" id="IPR019734">
    <property type="entry name" value="TPR_rpt"/>
</dbReference>
<feature type="transmembrane region" description="Helical" evidence="2">
    <location>
        <begin position="351"/>
        <end position="375"/>
    </location>
</feature>
<dbReference type="PROSITE" id="PS50293">
    <property type="entry name" value="TPR_REGION"/>
    <property type="match status" value="1"/>
</dbReference>
<feature type="repeat" description="TPR" evidence="1">
    <location>
        <begin position="75"/>
        <end position="108"/>
    </location>
</feature>
<keyword evidence="2" id="KW-0472">Membrane</keyword>
<sequence length="387" mass="44867">MQNTRRFGLALATVFLLPLVAVACLWDYDTLAQERGRFPSTLELITGKFLRHSPEFYEWRIEDRLKKLEKDPNNLNYHDDLAAAYSKIGNFDKAIEVMQRKEKIQPGLYETYSNLGTFYILAGRFKEGLPYIDKALAINPDAHFGREKYQKYLVEYVLAKMKDQRKLTFPLVSAEAMDKSNNLKFDAWLNSFKKTDPNSDDRHSAVKGILGMMRFADYKNPILLEALGNLLWSERERGDGKQLATRAFLQASYFMKVDDQREEYRKLAKAALRMKQGVTLELVESAFQKELADAEKWYDDLRAKEIDWIKAGLNADEEFDKLYAQDPHIGGEEWEPGRQTWIQYFDTHPTVIVFGLLACLLLIIPTSLLLCKFAYRRICLRRANLPG</sequence>
<keyword evidence="4" id="KW-1185">Reference proteome</keyword>
<protein>
    <recommendedName>
        <fullName evidence="5">Tetratricopeptide repeat protein</fullName>
    </recommendedName>
</protein>
<dbReference type="PROSITE" id="PS51257">
    <property type="entry name" value="PROKAR_LIPOPROTEIN"/>
    <property type="match status" value="1"/>
</dbReference>
<evidence type="ECO:0000256" key="1">
    <source>
        <dbReference type="PROSITE-ProRule" id="PRU00339"/>
    </source>
</evidence>
<organism evidence="3 4">
    <name type="scientific">Telmatocola sphagniphila</name>
    <dbReference type="NCBI Taxonomy" id="1123043"/>
    <lineage>
        <taxon>Bacteria</taxon>
        <taxon>Pseudomonadati</taxon>
        <taxon>Planctomycetota</taxon>
        <taxon>Planctomycetia</taxon>
        <taxon>Gemmatales</taxon>
        <taxon>Gemmataceae</taxon>
    </lineage>
</organism>
<accession>A0A8E6B2U7</accession>